<proteinExistence type="inferred from homology"/>
<evidence type="ECO:0000256" key="3">
    <source>
        <dbReference type="ARBA" id="ARBA00022617"/>
    </source>
</evidence>
<evidence type="ECO:0000256" key="4">
    <source>
        <dbReference type="ARBA" id="ARBA00022723"/>
    </source>
</evidence>
<comment type="caution">
    <text evidence="11">The sequence shown here is derived from an EMBL/GenBank/DDBJ whole genome shotgun (WGS) entry which is preliminary data.</text>
</comment>
<dbReference type="PROSITE" id="PS00086">
    <property type="entry name" value="CYTOCHROME_P450"/>
    <property type="match status" value="1"/>
</dbReference>
<dbReference type="PRINTS" id="PR00463">
    <property type="entry name" value="EP450I"/>
</dbReference>
<sequence length="518" mass="59814">MEFQLLTWPGYAALLTITLILLSKYLLSRYRKFNLPPGPKPWPIIGNFDLIGTLPHRSLQKLSKKYGPIMTLRYGSIPVVVGSSVEMARLFLQTHDFAFCGRPRLAAGKYTTQNYSNMGWSQYDPYLRQARKLCFMQLFSAKRLASYEYIRIEELNFLLKRIFQHKGSEKPVLLNSYLTNLNLNVISRIVLGRKYVNEGDQSSILKFNEFRDILDEFFFLNGVLNLGDWIPCLKFFDVQGYEKRMKVLARNFDRLLEHVLVEHRARQKAEGESWVPRDTVDVLLELEDDPSLEVKLGTNEIKGLTQDLIVGGTETSATTVEWAMAELLRQPEIIAKAAKELDDVIGRERWVRDDDIKNLPYFRAIVKETMRLRPAAPTLLPHYAREDVKLYGYDIPKGTVVFVNVFSSQRDPNIYERPEEFWPERFIGRDIDLKGHDFELLPFGSGRRMCPGYSLGLKIVESTLANLIHGFAWKLPDNIKPEQLNMEETYRLSNPKKIPLAACAEPRLASQLYEFSQA</sequence>
<dbReference type="Pfam" id="PF00067">
    <property type="entry name" value="p450"/>
    <property type="match status" value="1"/>
</dbReference>
<evidence type="ECO:0000313" key="12">
    <source>
        <dbReference type="Proteomes" id="UP001153076"/>
    </source>
</evidence>
<evidence type="ECO:0000256" key="2">
    <source>
        <dbReference type="ARBA" id="ARBA00010617"/>
    </source>
</evidence>
<keyword evidence="10" id="KW-0812">Transmembrane</keyword>
<dbReference type="GO" id="GO:0004497">
    <property type="term" value="F:monooxygenase activity"/>
    <property type="evidence" value="ECO:0007669"/>
    <property type="project" value="UniProtKB-KW"/>
</dbReference>
<dbReference type="Gene3D" id="1.10.630.10">
    <property type="entry name" value="Cytochrome P450"/>
    <property type="match status" value="1"/>
</dbReference>
<evidence type="ECO:0000256" key="1">
    <source>
        <dbReference type="ARBA" id="ARBA00001971"/>
    </source>
</evidence>
<organism evidence="11 12">
    <name type="scientific">Carnegiea gigantea</name>
    <dbReference type="NCBI Taxonomy" id="171969"/>
    <lineage>
        <taxon>Eukaryota</taxon>
        <taxon>Viridiplantae</taxon>
        <taxon>Streptophyta</taxon>
        <taxon>Embryophyta</taxon>
        <taxon>Tracheophyta</taxon>
        <taxon>Spermatophyta</taxon>
        <taxon>Magnoliopsida</taxon>
        <taxon>eudicotyledons</taxon>
        <taxon>Gunneridae</taxon>
        <taxon>Pentapetalae</taxon>
        <taxon>Caryophyllales</taxon>
        <taxon>Cactineae</taxon>
        <taxon>Cactaceae</taxon>
        <taxon>Cactoideae</taxon>
        <taxon>Echinocereeae</taxon>
        <taxon>Carnegiea</taxon>
    </lineage>
</organism>
<dbReference type="PANTHER" id="PTHR47944:SF4">
    <property type="entry name" value="OS09G0441700 PROTEIN"/>
    <property type="match status" value="1"/>
</dbReference>
<keyword evidence="7 9" id="KW-0503">Monooxygenase</keyword>
<comment type="cofactor">
    <cofactor evidence="1 8">
        <name>heme</name>
        <dbReference type="ChEBI" id="CHEBI:30413"/>
    </cofactor>
</comment>
<keyword evidence="10" id="KW-1133">Transmembrane helix</keyword>
<keyword evidence="4 8" id="KW-0479">Metal-binding</keyword>
<evidence type="ECO:0000313" key="11">
    <source>
        <dbReference type="EMBL" id="KAJ8439302.1"/>
    </source>
</evidence>
<dbReference type="AlphaFoldDB" id="A0A9Q1QEM0"/>
<keyword evidence="6 8" id="KW-0408">Iron</keyword>
<dbReference type="Proteomes" id="UP001153076">
    <property type="component" value="Unassembled WGS sequence"/>
</dbReference>
<dbReference type="CDD" id="cd20618">
    <property type="entry name" value="CYP71_clan"/>
    <property type="match status" value="1"/>
</dbReference>
<dbReference type="SUPFAM" id="SSF48264">
    <property type="entry name" value="Cytochrome P450"/>
    <property type="match status" value="1"/>
</dbReference>
<evidence type="ECO:0008006" key="13">
    <source>
        <dbReference type="Google" id="ProtNLM"/>
    </source>
</evidence>
<evidence type="ECO:0000256" key="10">
    <source>
        <dbReference type="SAM" id="Phobius"/>
    </source>
</evidence>
<dbReference type="FunFam" id="1.10.630.10:FF:000038">
    <property type="entry name" value="Cytochrome P450 84A1"/>
    <property type="match status" value="1"/>
</dbReference>
<accession>A0A9Q1QEM0</accession>
<dbReference type="PRINTS" id="PR00385">
    <property type="entry name" value="P450"/>
</dbReference>
<keyword evidence="12" id="KW-1185">Reference proteome</keyword>
<evidence type="ECO:0000256" key="7">
    <source>
        <dbReference type="ARBA" id="ARBA00023033"/>
    </source>
</evidence>
<dbReference type="GO" id="GO:0020037">
    <property type="term" value="F:heme binding"/>
    <property type="evidence" value="ECO:0007669"/>
    <property type="project" value="InterPro"/>
</dbReference>
<keyword evidence="10" id="KW-0472">Membrane</keyword>
<dbReference type="InterPro" id="IPR002401">
    <property type="entry name" value="Cyt_P450_E_grp-I"/>
</dbReference>
<dbReference type="InterPro" id="IPR001128">
    <property type="entry name" value="Cyt_P450"/>
</dbReference>
<dbReference type="InterPro" id="IPR036396">
    <property type="entry name" value="Cyt_P450_sf"/>
</dbReference>
<dbReference type="GO" id="GO:0005506">
    <property type="term" value="F:iron ion binding"/>
    <property type="evidence" value="ECO:0007669"/>
    <property type="project" value="InterPro"/>
</dbReference>
<feature type="transmembrane region" description="Helical" evidence="10">
    <location>
        <begin position="6"/>
        <end position="27"/>
    </location>
</feature>
<evidence type="ECO:0000256" key="6">
    <source>
        <dbReference type="ARBA" id="ARBA00023004"/>
    </source>
</evidence>
<evidence type="ECO:0000256" key="5">
    <source>
        <dbReference type="ARBA" id="ARBA00023002"/>
    </source>
</evidence>
<dbReference type="GO" id="GO:0044550">
    <property type="term" value="P:secondary metabolite biosynthetic process"/>
    <property type="evidence" value="ECO:0007669"/>
    <property type="project" value="UniProtKB-ARBA"/>
</dbReference>
<dbReference type="EMBL" id="JAKOGI010000223">
    <property type="protein sequence ID" value="KAJ8439302.1"/>
    <property type="molecule type" value="Genomic_DNA"/>
</dbReference>
<comment type="similarity">
    <text evidence="2 9">Belongs to the cytochrome P450 family.</text>
</comment>
<name>A0A9Q1QEM0_9CARY</name>
<protein>
    <recommendedName>
        <fullName evidence="13">Cytochrome P450</fullName>
    </recommendedName>
</protein>
<dbReference type="InterPro" id="IPR017972">
    <property type="entry name" value="Cyt_P450_CS"/>
</dbReference>
<evidence type="ECO:0000256" key="9">
    <source>
        <dbReference type="RuleBase" id="RU000461"/>
    </source>
</evidence>
<keyword evidence="3 8" id="KW-0349">Heme</keyword>
<keyword evidence="5 9" id="KW-0560">Oxidoreductase</keyword>
<evidence type="ECO:0000256" key="8">
    <source>
        <dbReference type="PIRSR" id="PIRSR602401-1"/>
    </source>
</evidence>
<feature type="binding site" description="axial binding residue" evidence="8">
    <location>
        <position position="450"/>
    </location>
    <ligand>
        <name>heme</name>
        <dbReference type="ChEBI" id="CHEBI:30413"/>
    </ligand>
    <ligandPart>
        <name>Fe</name>
        <dbReference type="ChEBI" id="CHEBI:18248"/>
    </ligandPart>
</feature>
<dbReference type="GO" id="GO:0016705">
    <property type="term" value="F:oxidoreductase activity, acting on paired donors, with incorporation or reduction of molecular oxygen"/>
    <property type="evidence" value="ECO:0007669"/>
    <property type="project" value="InterPro"/>
</dbReference>
<reference evidence="11" key="1">
    <citation type="submission" date="2022-04" db="EMBL/GenBank/DDBJ databases">
        <title>Carnegiea gigantea Genome sequencing and assembly v2.</title>
        <authorList>
            <person name="Copetti D."/>
            <person name="Sanderson M.J."/>
            <person name="Burquez A."/>
            <person name="Wojciechowski M.F."/>
        </authorList>
    </citation>
    <scope>NUCLEOTIDE SEQUENCE</scope>
    <source>
        <strain evidence="11">SGP5-SGP5p</strain>
        <tissue evidence="11">Aerial part</tissue>
    </source>
</reference>
<dbReference type="PANTHER" id="PTHR47944">
    <property type="entry name" value="CYTOCHROME P450 98A9"/>
    <property type="match status" value="1"/>
</dbReference>
<dbReference type="OrthoDB" id="2789670at2759"/>
<gene>
    <name evidence="11" type="ORF">Cgig2_006438</name>
</gene>